<proteinExistence type="predicted"/>
<name>A0A397J6K0_9GLOM</name>
<dbReference type="EMBL" id="PQFF01000109">
    <property type="protein sequence ID" value="RHZ81636.1"/>
    <property type="molecule type" value="Genomic_DNA"/>
</dbReference>
<comment type="caution">
    <text evidence="1">The sequence shown here is derived from an EMBL/GenBank/DDBJ whole genome shotgun (WGS) entry which is preliminary data.</text>
</comment>
<reference evidence="1 2" key="1">
    <citation type="submission" date="2018-08" db="EMBL/GenBank/DDBJ databases">
        <title>Genome and evolution of the arbuscular mycorrhizal fungus Diversispora epigaea (formerly Glomus versiforme) and its bacterial endosymbionts.</title>
        <authorList>
            <person name="Sun X."/>
            <person name="Fei Z."/>
            <person name="Harrison M."/>
        </authorList>
    </citation>
    <scope>NUCLEOTIDE SEQUENCE [LARGE SCALE GENOMIC DNA]</scope>
    <source>
        <strain evidence="1 2">IT104</strain>
    </source>
</reference>
<dbReference type="AlphaFoldDB" id="A0A397J6K0"/>
<sequence length="161" mass="18767">MYFLLLNSRNIEAVCDSGSDCPIIAYEKAKKLDLKIDSKADNKSHENNLNYTMTEDDIKSVINEAMVKDNISRAGTVNVDPFQELRKSIKTATKSFIEQLNTIRMVSSIRRQRLTITYLLTVHIWLRANSVKRRDSETRDSLRNYKRDSKLKYFSKKSYTM</sequence>
<accession>A0A397J6K0</accession>
<keyword evidence="2" id="KW-1185">Reference proteome</keyword>
<dbReference type="Proteomes" id="UP000266861">
    <property type="component" value="Unassembled WGS sequence"/>
</dbReference>
<organism evidence="1 2">
    <name type="scientific">Diversispora epigaea</name>
    <dbReference type="NCBI Taxonomy" id="1348612"/>
    <lineage>
        <taxon>Eukaryota</taxon>
        <taxon>Fungi</taxon>
        <taxon>Fungi incertae sedis</taxon>
        <taxon>Mucoromycota</taxon>
        <taxon>Glomeromycotina</taxon>
        <taxon>Glomeromycetes</taxon>
        <taxon>Diversisporales</taxon>
        <taxon>Diversisporaceae</taxon>
        <taxon>Diversispora</taxon>
    </lineage>
</organism>
<evidence type="ECO:0000313" key="1">
    <source>
        <dbReference type="EMBL" id="RHZ81636.1"/>
    </source>
</evidence>
<evidence type="ECO:0000313" key="2">
    <source>
        <dbReference type="Proteomes" id="UP000266861"/>
    </source>
</evidence>
<dbReference type="OrthoDB" id="2432833at2759"/>
<gene>
    <name evidence="1" type="ORF">Glove_117g275</name>
</gene>
<protein>
    <submittedName>
        <fullName evidence="1">Uncharacterized protein</fullName>
    </submittedName>
</protein>